<feature type="transmembrane region" description="Helical" evidence="1">
    <location>
        <begin position="244"/>
        <end position="266"/>
    </location>
</feature>
<reference evidence="2" key="1">
    <citation type="journal article" date="2013" name="Genetics">
        <title>The draft genome and transcriptome of Panagrellus redivivus are shaped by the harsh demands of a free-living lifestyle.</title>
        <authorList>
            <person name="Srinivasan J."/>
            <person name="Dillman A.R."/>
            <person name="Macchietto M.G."/>
            <person name="Heikkinen L."/>
            <person name="Lakso M."/>
            <person name="Fracchia K.M."/>
            <person name="Antoshechkin I."/>
            <person name="Mortazavi A."/>
            <person name="Wong G."/>
            <person name="Sternberg P.W."/>
        </authorList>
    </citation>
    <scope>NUCLEOTIDE SEQUENCE [LARGE SCALE GENOMIC DNA]</scope>
    <source>
        <strain evidence="2">MT8872</strain>
    </source>
</reference>
<dbReference type="Proteomes" id="UP000492821">
    <property type="component" value="Unassembled WGS sequence"/>
</dbReference>
<accession>A0A7E4V247</accession>
<feature type="transmembrane region" description="Helical" evidence="1">
    <location>
        <begin position="178"/>
        <end position="198"/>
    </location>
</feature>
<reference evidence="3" key="2">
    <citation type="submission" date="2020-10" db="UniProtKB">
        <authorList>
            <consortium name="WormBaseParasite"/>
        </authorList>
    </citation>
    <scope>IDENTIFICATION</scope>
</reference>
<feature type="transmembrane region" description="Helical" evidence="1">
    <location>
        <begin position="94"/>
        <end position="117"/>
    </location>
</feature>
<evidence type="ECO:0000313" key="3">
    <source>
        <dbReference type="WBParaSite" id="Pan_g15608.t1"/>
    </source>
</evidence>
<name>A0A7E4V247_PANRE</name>
<proteinExistence type="predicted"/>
<keyword evidence="1" id="KW-0472">Membrane</keyword>
<keyword evidence="2" id="KW-1185">Reference proteome</keyword>
<feature type="transmembrane region" description="Helical" evidence="1">
    <location>
        <begin position="331"/>
        <end position="357"/>
    </location>
</feature>
<keyword evidence="1" id="KW-1133">Transmembrane helix</keyword>
<feature type="transmembrane region" description="Helical" evidence="1">
    <location>
        <begin position="129"/>
        <end position="149"/>
    </location>
</feature>
<keyword evidence="1" id="KW-0812">Transmembrane</keyword>
<feature type="transmembrane region" description="Helical" evidence="1">
    <location>
        <begin position="299"/>
        <end position="319"/>
    </location>
</feature>
<dbReference type="AlphaFoldDB" id="A0A7E4V247"/>
<protein>
    <submittedName>
        <fullName evidence="3">Gustatory receptor</fullName>
    </submittedName>
</protein>
<organism evidence="2 3">
    <name type="scientific">Panagrellus redivivus</name>
    <name type="common">Microworm</name>
    <dbReference type="NCBI Taxonomy" id="6233"/>
    <lineage>
        <taxon>Eukaryota</taxon>
        <taxon>Metazoa</taxon>
        <taxon>Ecdysozoa</taxon>
        <taxon>Nematoda</taxon>
        <taxon>Chromadorea</taxon>
        <taxon>Rhabditida</taxon>
        <taxon>Tylenchina</taxon>
        <taxon>Panagrolaimomorpha</taxon>
        <taxon>Panagrolaimoidea</taxon>
        <taxon>Panagrolaimidae</taxon>
        <taxon>Panagrellus</taxon>
    </lineage>
</organism>
<sequence>MARRGRLARSVSLNAPTTVAQHVTPATSAIASRWRAPTLKTKVVRFMTTKFLVNQVASENAPSVLSSSYQPVNLFLRIIGMCYRINRKEGKKTMMILMIYNFVMLLSQIIYGCLLLVGLHQTRSLQYRWTNATHFSGLTLCAISIWLNVRIHIMKPKFVDEALSSSSVNEQHVEKRAFVLKLLSICCIVFTCLTVISIEVARFNAEDRFGIFDMSTKRMPFVFTCGPLCRFLEVVLHGNCMLKIFAATSVFMVLSTAIATEASSLASDIKKYPSNQGIDHLVYRFQSIERSIRELDRNFSAVLFGFITLTVIGLFLCLRTKAKLMISEGEVGGVSALSAFIVFSVCTGATVMFGIYVNGQLDEFQSASHKVSDLQQMEYFGSNSVKLLSFMLRLSDNRDRVKVGGMFTIKRQSAVSLVLFIALIGFFLFAANEGCLNLL</sequence>
<evidence type="ECO:0000313" key="2">
    <source>
        <dbReference type="Proteomes" id="UP000492821"/>
    </source>
</evidence>
<evidence type="ECO:0000256" key="1">
    <source>
        <dbReference type="SAM" id="Phobius"/>
    </source>
</evidence>
<feature type="transmembrane region" description="Helical" evidence="1">
    <location>
        <begin position="414"/>
        <end position="431"/>
    </location>
</feature>
<dbReference type="WBParaSite" id="Pan_g15608.t1">
    <property type="protein sequence ID" value="Pan_g15608.t1"/>
    <property type="gene ID" value="Pan_g15608"/>
</dbReference>